<feature type="region of interest" description="Disordered" evidence="6">
    <location>
        <begin position="238"/>
        <end position="371"/>
    </location>
</feature>
<accession>A0ABR0JI40</accession>
<feature type="compositionally biased region" description="Basic and acidic residues" evidence="6">
    <location>
        <begin position="305"/>
        <end position="320"/>
    </location>
</feature>
<evidence type="ECO:0000313" key="8">
    <source>
        <dbReference type="Proteomes" id="UP001345691"/>
    </source>
</evidence>
<sequence>MAKSKLLSALDRHKGRDFEAEKRQKQVKAAEKRKKQKAKSTEPEAESDDETNSAVGNGESEAAVQQPGTEDFASFSEDEDQQEEDINGTTSTIPQPPQPVDASASEAENESDVPLSDLEDEDLEDTIPHQRLTINNGPALIASRNRVALIKSNKIPFQYHNSLISSLPPTSSAVPDPNDDLTRELEFYRIARDAATEARSLLKKDGIPFFRPSDYFAEMVKTDEHMGRVKKKMYDEAASKKASEEARKLRDAKKFGKAVQVAKEQERAKDKRNTLDKIKELKRKRKGQDTGKVREDGDELFQSVDVEKGPAKDRSGRERGSGPNKRQKKDQKYGFGGKKRFSKSGDAMSSGDMREFSASRMKGKPKRPVMETAYSSGEACFRPGKAETLAGRDFGQGLGSMKIGHHKRRNLMASVFAERRYVKSTWGITTIRNSS</sequence>
<name>A0ABR0JI40_9EURO</name>
<gene>
    <name evidence="7" type="primary">ebp2</name>
    <name evidence="7" type="ORF">LTR69_003195</name>
</gene>
<evidence type="ECO:0000256" key="6">
    <source>
        <dbReference type="SAM" id="MobiDB-lite"/>
    </source>
</evidence>
<organism evidence="7 8">
    <name type="scientific">Exophiala sideris</name>
    <dbReference type="NCBI Taxonomy" id="1016849"/>
    <lineage>
        <taxon>Eukaryota</taxon>
        <taxon>Fungi</taxon>
        <taxon>Dikarya</taxon>
        <taxon>Ascomycota</taxon>
        <taxon>Pezizomycotina</taxon>
        <taxon>Eurotiomycetes</taxon>
        <taxon>Chaetothyriomycetidae</taxon>
        <taxon>Chaetothyriales</taxon>
        <taxon>Herpotrichiellaceae</taxon>
        <taxon>Exophiala</taxon>
    </lineage>
</organism>
<evidence type="ECO:0000256" key="1">
    <source>
        <dbReference type="ARBA" id="ARBA00004604"/>
    </source>
</evidence>
<feature type="compositionally biased region" description="Basic and acidic residues" evidence="6">
    <location>
        <begin position="238"/>
        <end position="254"/>
    </location>
</feature>
<feature type="compositionally biased region" description="Basic and acidic residues" evidence="6">
    <location>
        <begin position="10"/>
        <end position="30"/>
    </location>
</feature>
<dbReference type="PANTHER" id="PTHR13028">
    <property type="entry name" value="RRNA PROCESSING PROTEIN EBNA1-BINDING PROTEIN-RELATED"/>
    <property type="match status" value="1"/>
</dbReference>
<comment type="caution">
    <text evidence="7">The sequence shown here is derived from an EMBL/GenBank/DDBJ whole genome shotgun (WGS) entry which is preliminary data.</text>
</comment>
<feature type="compositionally biased region" description="Acidic residues" evidence="6">
    <location>
        <begin position="107"/>
        <end position="118"/>
    </location>
</feature>
<proteinExistence type="inferred from homology"/>
<keyword evidence="3" id="KW-0690">Ribosome biogenesis</keyword>
<dbReference type="PANTHER" id="PTHR13028:SF0">
    <property type="entry name" value="RRNA-PROCESSING PROTEIN EBP2-RELATED"/>
    <property type="match status" value="1"/>
</dbReference>
<comment type="subcellular location">
    <subcellularLocation>
        <location evidence="1">Nucleus</location>
        <location evidence="1">Nucleolus</location>
    </subcellularLocation>
</comment>
<evidence type="ECO:0000313" key="7">
    <source>
        <dbReference type="EMBL" id="KAK5065646.1"/>
    </source>
</evidence>
<dbReference type="EMBL" id="JAVRRF010000005">
    <property type="protein sequence ID" value="KAK5065646.1"/>
    <property type="molecule type" value="Genomic_DNA"/>
</dbReference>
<keyword evidence="8" id="KW-1185">Reference proteome</keyword>
<dbReference type="Proteomes" id="UP001345691">
    <property type="component" value="Unassembled WGS sequence"/>
</dbReference>
<dbReference type="Pfam" id="PF05890">
    <property type="entry name" value="Ebp2"/>
    <property type="match status" value="1"/>
</dbReference>
<evidence type="ECO:0000256" key="4">
    <source>
        <dbReference type="ARBA" id="ARBA00023054"/>
    </source>
</evidence>
<dbReference type="InterPro" id="IPR008610">
    <property type="entry name" value="Ebp2"/>
</dbReference>
<reference evidence="7 8" key="1">
    <citation type="submission" date="2023-08" db="EMBL/GenBank/DDBJ databases">
        <title>Black Yeasts Isolated from many extreme environments.</title>
        <authorList>
            <person name="Coleine C."/>
            <person name="Stajich J.E."/>
            <person name="Selbmann L."/>
        </authorList>
    </citation>
    <scope>NUCLEOTIDE SEQUENCE [LARGE SCALE GENOMIC DNA]</scope>
    <source>
        <strain evidence="7 8">CCFEE 6328</strain>
    </source>
</reference>
<feature type="compositionally biased region" description="Basic and acidic residues" evidence="6">
    <location>
        <begin position="263"/>
        <end position="279"/>
    </location>
</feature>
<keyword evidence="4" id="KW-0175">Coiled coil</keyword>
<protein>
    <submittedName>
        <fullName evidence="7">rRNA-processing protein EBP2</fullName>
    </submittedName>
</protein>
<comment type="similarity">
    <text evidence="2">Belongs to the EBP2 family.</text>
</comment>
<keyword evidence="5" id="KW-0539">Nucleus</keyword>
<feature type="region of interest" description="Disordered" evidence="6">
    <location>
        <begin position="1"/>
        <end position="118"/>
    </location>
</feature>
<evidence type="ECO:0000256" key="5">
    <source>
        <dbReference type="ARBA" id="ARBA00023242"/>
    </source>
</evidence>
<evidence type="ECO:0000256" key="2">
    <source>
        <dbReference type="ARBA" id="ARBA00007336"/>
    </source>
</evidence>
<feature type="compositionally biased region" description="Acidic residues" evidence="6">
    <location>
        <begin position="76"/>
        <end position="86"/>
    </location>
</feature>
<evidence type="ECO:0000256" key="3">
    <source>
        <dbReference type="ARBA" id="ARBA00022517"/>
    </source>
</evidence>